<comment type="caution">
    <text evidence="3">The sequence shown here is derived from an EMBL/GenBank/DDBJ whole genome shotgun (WGS) entry which is preliminary data.</text>
</comment>
<proteinExistence type="predicted"/>
<evidence type="ECO:0000313" key="4">
    <source>
        <dbReference type="Proteomes" id="UP001194746"/>
    </source>
</evidence>
<protein>
    <submittedName>
        <fullName evidence="3">Uncharacterized protein</fullName>
    </submittedName>
</protein>
<gene>
    <name evidence="3" type="ORF">FE257_008365</name>
</gene>
<reference evidence="3" key="2">
    <citation type="submission" date="2020-02" db="EMBL/GenBank/DDBJ databases">
        <authorList>
            <person name="Gilchrist C.L.M."/>
            <person name="Chooi Y.-H."/>
        </authorList>
    </citation>
    <scope>NUCLEOTIDE SEQUENCE</scope>
    <source>
        <strain evidence="3">MST-FP2251</strain>
    </source>
</reference>
<accession>A0AAD4CLL9</accession>
<evidence type="ECO:0000256" key="1">
    <source>
        <dbReference type="SAM" id="MobiDB-lite"/>
    </source>
</evidence>
<feature type="chain" id="PRO_5041903160" evidence="2">
    <location>
        <begin position="32"/>
        <end position="347"/>
    </location>
</feature>
<dbReference type="EMBL" id="VCAU01000043">
    <property type="protein sequence ID" value="KAF9888789.1"/>
    <property type="molecule type" value="Genomic_DNA"/>
</dbReference>
<reference evidence="3" key="1">
    <citation type="journal article" date="2019" name="Beilstein J. Org. Chem.">
        <title>Nanangenines: drimane sesquiterpenoids as the dominant metabolite cohort of a novel Australian fungus, Aspergillus nanangensis.</title>
        <authorList>
            <person name="Lacey H.J."/>
            <person name="Gilchrist C.L.M."/>
            <person name="Crombie A."/>
            <person name="Kalaitzis J.A."/>
            <person name="Vuong D."/>
            <person name="Rutledge P.J."/>
            <person name="Turner P."/>
            <person name="Pitt J.I."/>
            <person name="Lacey E."/>
            <person name="Chooi Y.H."/>
            <person name="Piggott A.M."/>
        </authorList>
    </citation>
    <scope>NUCLEOTIDE SEQUENCE</scope>
    <source>
        <strain evidence="3">MST-FP2251</strain>
    </source>
</reference>
<feature type="signal peptide" evidence="2">
    <location>
        <begin position="1"/>
        <end position="31"/>
    </location>
</feature>
<dbReference type="Proteomes" id="UP001194746">
    <property type="component" value="Unassembled WGS sequence"/>
</dbReference>
<dbReference type="AlphaFoldDB" id="A0AAD4CLL9"/>
<keyword evidence="2" id="KW-0732">Signal</keyword>
<name>A0AAD4CLL9_ASPNN</name>
<keyword evidence="4" id="KW-1185">Reference proteome</keyword>
<organism evidence="3 4">
    <name type="scientific">Aspergillus nanangensis</name>
    <dbReference type="NCBI Taxonomy" id="2582783"/>
    <lineage>
        <taxon>Eukaryota</taxon>
        <taxon>Fungi</taxon>
        <taxon>Dikarya</taxon>
        <taxon>Ascomycota</taxon>
        <taxon>Pezizomycotina</taxon>
        <taxon>Eurotiomycetes</taxon>
        <taxon>Eurotiomycetidae</taxon>
        <taxon>Eurotiales</taxon>
        <taxon>Aspergillaceae</taxon>
        <taxon>Aspergillus</taxon>
        <taxon>Aspergillus subgen. Circumdati</taxon>
    </lineage>
</organism>
<feature type="region of interest" description="Disordered" evidence="1">
    <location>
        <begin position="318"/>
        <end position="347"/>
    </location>
</feature>
<sequence>MRGLWESRPRSTTTWAAAFVLLTQLTPVGVGLRTTTGSPCTDVCTQKSTNTTGEDIVCLDREYSETDVGSNFQNCVECQLRSSFSDHASGQSDLHWGLYNLRYAFTTCVYGFPQSVNNLSTPCTVSCQPLSPALQYDLDEPSGVNFDTWCGASSFADNLITECEFCFNLTATEIYIANFLEALRYNCHFKTPPDHTFPISPSRIFSTSLLPSSTVDLISPSATPSGGVDNLALIIALPVLGQARKKRQSGHLHARWNDTTISTPANGWGGYPDPYDQSMYQPGPHGASGFGFVDTDGRGQDVGYSKSHYTDVIESPVAVPPTMYSPEREKGQGPQMPYMDSPPQKHI</sequence>
<evidence type="ECO:0000313" key="3">
    <source>
        <dbReference type="EMBL" id="KAF9888789.1"/>
    </source>
</evidence>
<evidence type="ECO:0000256" key="2">
    <source>
        <dbReference type="SAM" id="SignalP"/>
    </source>
</evidence>